<name>A0A9W5Q2N1_BACCE</name>
<gene>
    <name evidence="1" type="ORF">IKE_03761</name>
</gene>
<reference evidence="1 2" key="1">
    <citation type="submission" date="2012-12" db="EMBL/GenBank/DDBJ databases">
        <title>The Genome Sequence of Bacillus cereus VD196.</title>
        <authorList>
            <consortium name="The Broad Institute Genome Sequencing Platform"/>
            <consortium name="The Broad Institute Genome Sequencing Center for Infectious Disease"/>
            <person name="Feldgarden M."/>
            <person name="Van der Auwera G.A."/>
            <person name="Mahillon J."/>
            <person name="Duprez V."/>
            <person name="Timmery S."/>
            <person name="Mattelet C."/>
            <person name="Dierick K."/>
            <person name="Sun M."/>
            <person name="Yu Z."/>
            <person name="Zhu L."/>
            <person name="Hu X."/>
            <person name="Shank E.B."/>
            <person name="Swiecicka I."/>
            <person name="Hansen B.M."/>
            <person name="Andrup L."/>
            <person name="Walker B."/>
            <person name="Young S.K."/>
            <person name="Zeng Q."/>
            <person name="Gargeya S."/>
            <person name="Fitzgerald M."/>
            <person name="Haas B."/>
            <person name="Abouelleil A."/>
            <person name="Alvarado L."/>
            <person name="Arachchi H.M."/>
            <person name="Berlin A.M."/>
            <person name="Chapman S.B."/>
            <person name="Dewar J."/>
            <person name="Goldberg J."/>
            <person name="Griggs A."/>
            <person name="Gujja S."/>
            <person name="Hansen M."/>
            <person name="Howarth C."/>
            <person name="Imamovic A."/>
            <person name="Larimer J."/>
            <person name="McCowan C."/>
            <person name="Murphy C."/>
            <person name="Neiman D."/>
            <person name="Pearson M."/>
            <person name="Priest M."/>
            <person name="Roberts A."/>
            <person name="Saif S."/>
            <person name="Shea T."/>
            <person name="Sisk P."/>
            <person name="Sykes S."/>
            <person name="Wortman J."/>
            <person name="Nusbaum C."/>
            <person name="Birren B."/>
        </authorList>
    </citation>
    <scope>NUCLEOTIDE SEQUENCE [LARGE SCALE GENOMIC DNA]</scope>
    <source>
        <strain evidence="1 2">VD196</strain>
    </source>
</reference>
<dbReference type="AlphaFoldDB" id="A0A9W5Q2N1"/>
<organism evidence="1 2">
    <name type="scientific">Bacillus cereus VD196</name>
    <dbReference type="NCBI Taxonomy" id="1053243"/>
    <lineage>
        <taxon>Bacteria</taxon>
        <taxon>Bacillati</taxon>
        <taxon>Bacillota</taxon>
        <taxon>Bacilli</taxon>
        <taxon>Bacillales</taxon>
        <taxon>Bacillaceae</taxon>
        <taxon>Bacillus</taxon>
        <taxon>Bacillus cereus group</taxon>
    </lineage>
</organism>
<proteinExistence type="predicted"/>
<dbReference type="Proteomes" id="UP000014023">
    <property type="component" value="Unassembled WGS sequence"/>
</dbReference>
<dbReference type="RefSeq" id="WP_016125544.1">
    <property type="nucleotide sequence ID" value="NZ_KB976265.1"/>
</dbReference>
<comment type="caution">
    <text evidence="1">The sequence shown here is derived from an EMBL/GenBank/DDBJ whole genome shotgun (WGS) entry which is preliminary data.</text>
</comment>
<dbReference type="EMBL" id="AHFL01000025">
    <property type="protein sequence ID" value="EOO65455.1"/>
    <property type="molecule type" value="Genomic_DNA"/>
</dbReference>
<accession>A0A9W5Q2N1</accession>
<sequence>MDGKEQLIGAMRYVKGSQQYMLGETAVEVATSISTNNEPDSIRSFVEPSQLIKVGLECKGKLEWVLADTPM</sequence>
<evidence type="ECO:0000313" key="1">
    <source>
        <dbReference type="EMBL" id="EOO65455.1"/>
    </source>
</evidence>
<protein>
    <submittedName>
        <fullName evidence="1">Uncharacterized protein</fullName>
    </submittedName>
</protein>
<evidence type="ECO:0000313" key="2">
    <source>
        <dbReference type="Proteomes" id="UP000014023"/>
    </source>
</evidence>